<accession>A0A6H5GZ76</accession>
<dbReference type="AlphaFoldDB" id="A0A6H5GZ76"/>
<reference evidence="2 3" key="1">
    <citation type="submission" date="2020-02" db="EMBL/GenBank/DDBJ databases">
        <authorList>
            <person name="Ferguson B K."/>
        </authorList>
    </citation>
    <scope>NUCLEOTIDE SEQUENCE [LARGE SCALE GENOMIC DNA]</scope>
</reference>
<proteinExistence type="predicted"/>
<name>A0A6H5GZ76_9HEMI</name>
<gene>
    <name evidence="2" type="ORF">NTEN_LOCUS13920</name>
</gene>
<organism evidence="2 3">
    <name type="scientific">Nesidiocoris tenuis</name>
    <dbReference type="NCBI Taxonomy" id="355587"/>
    <lineage>
        <taxon>Eukaryota</taxon>
        <taxon>Metazoa</taxon>
        <taxon>Ecdysozoa</taxon>
        <taxon>Arthropoda</taxon>
        <taxon>Hexapoda</taxon>
        <taxon>Insecta</taxon>
        <taxon>Pterygota</taxon>
        <taxon>Neoptera</taxon>
        <taxon>Paraneoptera</taxon>
        <taxon>Hemiptera</taxon>
        <taxon>Heteroptera</taxon>
        <taxon>Panheteroptera</taxon>
        <taxon>Cimicomorpha</taxon>
        <taxon>Miridae</taxon>
        <taxon>Dicyphina</taxon>
        <taxon>Nesidiocoris</taxon>
    </lineage>
</organism>
<feature type="region of interest" description="Disordered" evidence="1">
    <location>
        <begin position="56"/>
        <end position="103"/>
    </location>
</feature>
<dbReference type="EMBL" id="CADCXU010020567">
    <property type="protein sequence ID" value="CAB0008674.1"/>
    <property type="molecule type" value="Genomic_DNA"/>
</dbReference>
<evidence type="ECO:0000313" key="3">
    <source>
        <dbReference type="Proteomes" id="UP000479000"/>
    </source>
</evidence>
<keyword evidence="3" id="KW-1185">Reference proteome</keyword>
<protein>
    <submittedName>
        <fullName evidence="2">Uncharacterized protein</fullName>
    </submittedName>
</protein>
<sequence length="103" mass="11217">MSNIVNFLVADVQIQKPSHDTGANIRITTGRRQSGSAAVSRQSGTDQFLVISRRTKRHNHRGRIQIGNRPPARPVNKTKSPPAPAELTARTNYGADETAFPGT</sequence>
<evidence type="ECO:0000256" key="1">
    <source>
        <dbReference type="SAM" id="MobiDB-lite"/>
    </source>
</evidence>
<dbReference type="Proteomes" id="UP000479000">
    <property type="component" value="Unassembled WGS sequence"/>
</dbReference>
<evidence type="ECO:0000313" key="2">
    <source>
        <dbReference type="EMBL" id="CAB0008674.1"/>
    </source>
</evidence>